<dbReference type="Proteomes" id="UP001523216">
    <property type="component" value="Unassembled WGS sequence"/>
</dbReference>
<organism evidence="2 3">
    <name type="scientific">Paractinoplanes hotanensis</name>
    <dbReference type="NCBI Taxonomy" id="2906497"/>
    <lineage>
        <taxon>Bacteria</taxon>
        <taxon>Bacillati</taxon>
        <taxon>Actinomycetota</taxon>
        <taxon>Actinomycetes</taxon>
        <taxon>Micromonosporales</taxon>
        <taxon>Micromonosporaceae</taxon>
        <taxon>Paractinoplanes</taxon>
    </lineage>
</organism>
<feature type="transmembrane region" description="Helical" evidence="1">
    <location>
        <begin position="185"/>
        <end position="206"/>
    </location>
</feature>
<evidence type="ECO:0000256" key="1">
    <source>
        <dbReference type="SAM" id="Phobius"/>
    </source>
</evidence>
<comment type="caution">
    <text evidence="2">The sequence shown here is derived from an EMBL/GenBank/DDBJ whole genome shotgun (WGS) entry which is preliminary data.</text>
</comment>
<feature type="transmembrane region" description="Helical" evidence="1">
    <location>
        <begin position="280"/>
        <end position="303"/>
    </location>
</feature>
<feature type="transmembrane region" description="Helical" evidence="1">
    <location>
        <begin position="251"/>
        <end position="268"/>
    </location>
</feature>
<dbReference type="RefSeq" id="WP_251804416.1">
    <property type="nucleotide sequence ID" value="NZ_JAMQOL010000081.1"/>
</dbReference>
<feature type="transmembrane region" description="Helical" evidence="1">
    <location>
        <begin position="92"/>
        <end position="111"/>
    </location>
</feature>
<reference evidence="2 3" key="1">
    <citation type="submission" date="2022-06" db="EMBL/GenBank/DDBJ databases">
        <title>Actinoplanes abujensis sp. nov., isolated from Nigerian arid soil.</title>
        <authorList>
            <person name="Ding P."/>
        </authorList>
    </citation>
    <scope>NUCLEOTIDE SEQUENCE [LARGE SCALE GENOMIC DNA]</scope>
    <source>
        <strain evidence="3">TRM88002</strain>
    </source>
</reference>
<protein>
    <recommendedName>
        <fullName evidence="4">Copper oxidase</fullName>
    </recommendedName>
</protein>
<feature type="transmembrane region" description="Helical" evidence="1">
    <location>
        <begin position="226"/>
        <end position="245"/>
    </location>
</feature>
<feature type="transmembrane region" description="Helical" evidence="1">
    <location>
        <begin position="389"/>
        <end position="409"/>
    </location>
</feature>
<accession>A0ABT0YF58</accession>
<keyword evidence="1" id="KW-0472">Membrane</keyword>
<keyword evidence="1" id="KW-0812">Transmembrane</keyword>
<gene>
    <name evidence="2" type="ORF">LXN57_44795</name>
</gene>
<keyword evidence="3" id="KW-1185">Reference proteome</keyword>
<evidence type="ECO:0008006" key="4">
    <source>
        <dbReference type="Google" id="ProtNLM"/>
    </source>
</evidence>
<evidence type="ECO:0000313" key="3">
    <source>
        <dbReference type="Proteomes" id="UP001523216"/>
    </source>
</evidence>
<name>A0ABT0YF58_9ACTN</name>
<evidence type="ECO:0000313" key="2">
    <source>
        <dbReference type="EMBL" id="MCM4084671.1"/>
    </source>
</evidence>
<sequence length="413" mass="43061">MKSAVGNDVPADSGAGRTGRAAWHRRAGMLPLAYLAALVVVALFHPLLPSWRWLAVHLLLLGAVTNAIVIWSAHFTSAVLRAPAPAGRRGEALRLGLLNVGVVGVLAGGAADRPWPGVVGAGLVFAAVLAHLAWLAARLRAALPARFTVTVHYYVAAATALLTGVPVGAWMLVADEDSRTRLLLFHAHVNLLGWVTLTVLGTLLTLWPTILRTRMADGAATATRRALPVAVVGLALLGIAVLAWWPPLAAGGLALVAAAVGLLARPAVQTARRKTPASFPGWSIAAAGGWLLIALGVDVWTLLSAPDAAEAADRFGAVLVPLLVGFVAQTLLGAMAYLLPVALGGGPAVVRERIGRLDRNWAQRVAMANAALAVFVLPTPPYVRITTSLLILAALLQFLIPAVSIMLAARRRP</sequence>
<feature type="transmembrane region" description="Helical" evidence="1">
    <location>
        <begin position="27"/>
        <end position="48"/>
    </location>
</feature>
<keyword evidence="1" id="KW-1133">Transmembrane helix</keyword>
<feature type="transmembrane region" description="Helical" evidence="1">
    <location>
        <begin position="151"/>
        <end position="173"/>
    </location>
</feature>
<feature type="transmembrane region" description="Helical" evidence="1">
    <location>
        <begin position="117"/>
        <end position="139"/>
    </location>
</feature>
<feature type="transmembrane region" description="Helical" evidence="1">
    <location>
        <begin position="365"/>
        <end position="383"/>
    </location>
</feature>
<feature type="transmembrane region" description="Helical" evidence="1">
    <location>
        <begin position="54"/>
        <end position="80"/>
    </location>
</feature>
<feature type="transmembrane region" description="Helical" evidence="1">
    <location>
        <begin position="315"/>
        <end position="344"/>
    </location>
</feature>
<dbReference type="EMBL" id="JAMQOL010000081">
    <property type="protein sequence ID" value="MCM4084671.1"/>
    <property type="molecule type" value="Genomic_DNA"/>
</dbReference>
<proteinExistence type="predicted"/>